<evidence type="ECO:0000313" key="1">
    <source>
        <dbReference type="EMBL" id="EHK23068.1"/>
    </source>
</evidence>
<organism evidence="1 2">
    <name type="scientific">Hypocrea virens (strain Gv29-8 / FGSC 10586)</name>
    <name type="common">Gliocladium virens</name>
    <name type="synonym">Trichoderma virens</name>
    <dbReference type="NCBI Taxonomy" id="413071"/>
    <lineage>
        <taxon>Eukaryota</taxon>
        <taxon>Fungi</taxon>
        <taxon>Dikarya</taxon>
        <taxon>Ascomycota</taxon>
        <taxon>Pezizomycotina</taxon>
        <taxon>Sordariomycetes</taxon>
        <taxon>Hypocreomycetidae</taxon>
        <taxon>Hypocreales</taxon>
        <taxon>Hypocreaceae</taxon>
        <taxon>Trichoderma</taxon>
    </lineage>
</organism>
<dbReference type="RefSeq" id="XP_013957267.1">
    <property type="nucleotide sequence ID" value="XM_014101792.1"/>
</dbReference>
<accession>G9MSX1</accession>
<dbReference type="InParanoid" id="G9MSX1"/>
<gene>
    <name evidence="1" type="ORF">TRIVIDRAFT_222327</name>
</gene>
<comment type="caution">
    <text evidence="1">The sequence shown here is derived from an EMBL/GenBank/DDBJ whole genome shotgun (WGS) entry which is preliminary data.</text>
</comment>
<proteinExistence type="predicted"/>
<dbReference type="AlphaFoldDB" id="G9MSX1"/>
<dbReference type="EMBL" id="ABDF02000006">
    <property type="protein sequence ID" value="EHK23068.1"/>
    <property type="molecule type" value="Genomic_DNA"/>
</dbReference>
<sequence>MAFVNVFHSPFVVPSLARTTAIHARLCPAGAVQFSDSALPAVLFGKPSTSDTQDNTMEAPVDLDWLLNNQELDYGTPAPLMPGS</sequence>
<protein>
    <submittedName>
        <fullName evidence="1">Uncharacterized protein</fullName>
    </submittedName>
</protein>
<dbReference type="VEuPathDB" id="FungiDB:TRIVIDRAFT_222327"/>
<keyword evidence="2" id="KW-1185">Reference proteome</keyword>
<reference evidence="1 2" key="1">
    <citation type="journal article" date="2011" name="Genome Biol.">
        <title>Comparative genome sequence analysis underscores mycoparasitism as the ancestral life style of Trichoderma.</title>
        <authorList>
            <person name="Kubicek C.P."/>
            <person name="Herrera-Estrella A."/>
            <person name="Seidl-Seiboth V."/>
            <person name="Martinez D.A."/>
            <person name="Druzhinina I.S."/>
            <person name="Thon M."/>
            <person name="Zeilinger S."/>
            <person name="Casas-Flores S."/>
            <person name="Horwitz B.A."/>
            <person name="Mukherjee P.K."/>
            <person name="Mukherjee M."/>
            <person name="Kredics L."/>
            <person name="Alcaraz L.D."/>
            <person name="Aerts A."/>
            <person name="Antal Z."/>
            <person name="Atanasova L."/>
            <person name="Cervantes-Badillo M.G."/>
            <person name="Challacombe J."/>
            <person name="Chertkov O."/>
            <person name="McCluskey K."/>
            <person name="Coulpier F."/>
            <person name="Deshpande N."/>
            <person name="von Doehren H."/>
            <person name="Ebbole D.J."/>
            <person name="Esquivel-Naranjo E.U."/>
            <person name="Fekete E."/>
            <person name="Flipphi M."/>
            <person name="Glaser F."/>
            <person name="Gomez-Rodriguez E.Y."/>
            <person name="Gruber S."/>
            <person name="Han C."/>
            <person name="Henrissat B."/>
            <person name="Hermosa R."/>
            <person name="Hernandez-Onate M."/>
            <person name="Karaffa L."/>
            <person name="Kosti I."/>
            <person name="Le Crom S."/>
            <person name="Lindquist E."/>
            <person name="Lucas S."/>
            <person name="Luebeck M."/>
            <person name="Luebeck P.S."/>
            <person name="Margeot A."/>
            <person name="Metz B."/>
            <person name="Misra M."/>
            <person name="Nevalainen H."/>
            <person name="Omann M."/>
            <person name="Packer N."/>
            <person name="Perrone G."/>
            <person name="Uresti-Rivera E.E."/>
            <person name="Salamov A."/>
            <person name="Schmoll M."/>
            <person name="Seiboth B."/>
            <person name="Shapiro H."/>
            <person name="Sukno S."/>
            <person name="Tamayo-Ramos J.A."/>
            <person name="Tisch D."/>
            <person name="Wiest A."/>
            <person name="Wilkinson H.H."/>
            <person name="Zhang M."/>
            <person name="Coutinho P.M."/>
            <person name="Kenerley C.M."/>
            <person name="Monte E."/>
            <person name="Baker S.E."/>
            <person name="Grigoriev I.V."/>
        </authorList>
    </citation>
    <scope>NUCLEOTIDE SEQUENCE [LARGE SCALE GENOMIC DNA]</scope>
    <source>
        <strain evidence="2">Gv29-8 / FGSC 10586</strain>
    </source>
</reference>
<dbReference type="GeneID" id="25791649"/>
<name>G9MSX1_HYPVG</name>
<dbReference type="HOGENOM" id="CLU_2527761_0_0_1"/>
<evidence type="ECO:0000313" key="2">
    <source>
        <dbReference type="Proteomes" id="UP000007115"/>
    </source>
</evidence>
<dbReference type="Proteomes" id="UP000007115">
    <property type="component" value="Unassembled WGS sequence"/>
</dbReference>